<feature type="chain" id="PRO_5002831139" description="DUF4595 domain-containing protein" evidence="1">
    <location>
        <begin position="19"/>
        <end position="371"/>
    </location>
</feature>
<dbReference type="AlphaFoldDB" id="B5D3N2"/>
<reference evidence="2 3" key="1">
    <citation type="submission" date="2008-08" db="EMBL/GenBank/DDBJ databases">
        <title>Draft genome sequence of Bacteroides plebeius (DSM 17135).</title>
        <authorList>
            <person name="Sudarsanam P."/>
            <person name="Ley R."/>
            <person name="Guruge J."/>
            <person name="Turnbaugh P.J."/>
            <person name="Mahowald M."/>
            <person name="Liep D."/>
            <person name="Gordon J."/>
        </authorList>
    </citation>
    <scope>NUCLEOTIDE SEQUENCE [LARGE SCALE GENOMIC DNA]</scope>
    <source>
        <strain evidence="3">DSM 17135 / JCM 12973 / M2</strain>
    </source>
</reference>
<gene>
    <name evidence="2" type="ORF">BACPLE_03626</name>
</gene>
<sequence>MKYLYTIFCVCLSLSLLACDSENEAQEGGKQPETPEVPEDSVCEILWDNSHSYFMGLKGNPVEMIEKRIQEEDGEKIEMPYVYSFNEKGNLVKYDPFGVTEQASRWVPVDARISTYQYDDKGRLVVALIKTVGASGDDLVYTIEYGNHNLYVPLPFAVGTLDFVLQKGVATIRENGNVLLTCDGVNTAFYTNEESTGFFKLKVERTYQYDNKKYPVSSVETKTMQAMIISKQTVKYDFDENGFLLNREILTDMSGEYEMPEGSCWEKKVTTYDNESYMAAQKTTVDYVNIIEGMESENHYELQYWYNDKKFLTGITKKTAGLTSGEDAEESYSYSSFDEQGNWVEGHYWLNTDVDETHLTGDFIVQRKFVY</sequence>
<dbReference type="OrthoDB" id="680586at2"/>
<name>B5D3N2_PHOPM</name>
<evidence type="ECO:0000256" key="1">
    <source>
        <dbReference type="SAM" id="SignalP"/>
    </source>
</evidence>
<dbReference type="GeneID" id="43186279"/>
<protein>
    <recommendedName>
        <fullName evidence="4">DUF4595 domain-containing protein</fullName>
    </recommendedName>
</protein>
<organism evidence="2 3">
    <name type="scientific">Phocaeicola plebeius (strain DSM 17135 / JCM 12973 / CCUG 54634 / M2)</name>
    <name type="common">Bacteroides plebeius</name>
    <dbReference type="NCBI Taxonomy" id="484018"/>
    <lineage>
        <taxon>Bacteria</taxon>
        <taxon>Pseudomonadati</taxon>
        <taxon>Bacteroidota</taxon>
        <taxon>Bacteroidia</taxon>
        <taxon>Bacteroidales</taxon>
        <taxon>Bacteroidaceae</taxon>
        <taxon>Phocaeicola</taxon>
    </lineage>
</organism>
<dbReference type="eggNOG" id="ENOG5030WAC">
    <property type="taxonomic scope" value="Bacteria"/>
</dbReference>
<reference evidence="2 3" key="2">
    <citation type="submission" date="2008-08" db="EMBL/GenBank/DDBJ databases">
        <authorList>
            <person name="Fulton L."/>
            <person name="Clifton S."/>
            <person name="Fulton B."/>
            <person name="Xu J."/>
            <person name="Minx P."/>
            <person name="Pepin K.H."/>
            <person name="Johnson M."/>
            <person name="Thiruvilangam P."/>
            <person name="Bhonagiri V."/>
            <person name="Nash W.E."/>
            <person name="Mardis E.R."/>
            <person name="Wilson R.K."/>
        </authorList>
    </citation>
    <scope>NUCLEOTIDE SEQUENCE [LARGE SCALE GENOMIC DNA]</scope>
    <source>
        <strain evidence="3">DSM 17135 / JCM 12973 / M2</strain>
    </source>
</reference>
<evidence type="ECO:0008006" key="4">
    <source>
        <dbReference type="Google" id="ProtNLM"/>
    </source>
</evidence>
<dbReference type="PROSITE" id="PS51257">
    <property type="entry name" value="PROKAR_LIPOPROTEIN"/>
    <property type="match status" value="1"/>
</dbReference>
<proteinExistence type="predicted"/>
<dbReference type="HOGENOM" id="CLU_745262_0_0_10"/>
<dbReference type="EMBL" id="ABQC02000024">
    <property type="protein sequence ID" value="EDY94182.1"/>
    <property type="molecule type" value="Genomic_DNA"/>
</dbReference>
<evidence type="ECO:0000313" key="3">
    <source>
        <dbReference type="Proteomes" id="UP000003452"/>
    </source>
</evidence>
<dbReference type="Proteomes" id="UP000003452">
    <property type="component" value="Unassembled WGS sequence"/>
</dbReference>
<accession>B5D3N2</accession>
<evidence type="ECO:0000313" key="2">
    <source>
        <dbReference type="EMBL" id="EDY94182.1"/>
    </source>
</evidence>
<dbReference type="RefSeq" id="WP_007564124.1">
    <property type="nucleotide sequence ID" value="NZ_DS990134.1"/>
</dbReference>
<keyword evidence="1" id="KW-0732">Signal</keyword>
<comment type="caution">
    <text evidence="2">The sequence shown here is derived from an EMBL/GenBank/DDBJ whole genome shotgun (WGS) entry which is preliminary data.</text>
</comment>
<feature type="signal peptide" evidence="1">
    <location>
        <begin position="1"/>
        <end position="18"/>
    </location>
</feature>